<evidence type="ECO:0000259" key="1">
    <source>
        <dbReference type="Pfam" id="PF22422"/>
    </source>
</evidence>
<organism evidence="2 3">
    <name type="scientific">Nitrosomonas stercoris</name>
    <dbReference type="NCBI Taxonomy" id="1444684"/>
    <lineage>
        <taxon>Bacteria</taxon>
        <taxon>Pseudomonadati</taxon>
        <taxon>Pseudomonadota</taxon>
        <taxon>Betaproteobacteria</taxon>
        <taxon>Nitrosomonadales</taxon>
        <taxon>Nitrosomonadaceae</taxon>
        <taxon>Nitrosomonas</taxon>
    </lineage>
</organism>
<keyword evidence="3" id="KW-1185">Reference proteome</keyword>
<evidence type="ECO:0000313" key="3">
    <source>
        <dbReference type="Proteomes" id="UP000316473"/>
    </source>
</evidence>
<dbReference type="Proteomes" id="UP000316473">
    <property type="component" value="Chromosome"/>
</dbReference>
<feature type="domain" description="Mannosylglycerate hydrolase MGH1-like glycoside hydrolase" evidence="1">
    <location>
        <begin position="688"/>
        <end position="857"/>
    </location>
</feature>
<dbReference type="InterPro" id="IPR008928">
    <property type="entry name" value="6-hairpin_glycosidase_sf"/>
</dbReference>
<dbReference type="Gene3D" id="1.50.10.10">
    <property type="match status" value="1"/>
</dbReference>
<dbReference type="GO" id="GO:0009311">
    <property type="term" value="P:oligosaccharide metabolic process"/>
    <property type="evidence" value="ECO:0007669"/>
    <property type="project" value="InterPro"/>
</dbReference>
<dbReference type="EMBL" id="AP019755">
    <property type="protein sequence ID" value="BBL34444.1"/>
    <property type="molecule type" value="Genomic_DNA"/>
</dbReference>
<evidence type="ECO:0000313" key="2">
    <source>
        <dbReference type="EMBL" id="BBL34444.1"/>
    </source>
</evidence>
<accession>A0A4Y1YK83</accession>
<reference evidence="2 3" key="1">
    <citation type="submission" date="2019-06" db="EMBL/GenBank/DDBJ databases">
        <title>Nitrosomonas stercoris KYUHI-S whole genome shotgun sequence.</title>
        <authorList>
            <person name="Nakagawa T."/>
            <person name="Tsuchiya Y."/>
            <person name="Takahashi R."/>
        </authorList>
    </citation>
    <scope>NUCLEOTIDE SEQUENCE [LARGE SCALE GENOMIC DNA]</scope>
    <source>
        <strain evidence="2 3">KYUHI-S</strain>
    </source>
</reference>
<name>A0A4Y1YK83_9PROT</name>
<proteinExistence type="predicted"/>
<dbReference type="InterPro" id="IPR012341">
    <property type="entry name" value="6hp_glycosidase-like_sf"/>
</dbReference>
<dbReference type="KEGG" id="nst:Nstercoris_00680"/>
<dbReference type="Pfam" id="PF22422">
    <property type="entry name" value="MGH1-like_GH"/>
    <property type="match status" value="2"/>
</dbReference>
<dbReference type="InterPro" id="IPR054491">
    <property type="entry name" value="MGH1-like_GH"/>
</dbReference>
<dbReference type="GO" id="GO:0004573">
    <property type="term" value="F:Glc3Man9GlcNAc2 oligosaccharide glucosidase activity"/>
    <property type="evidence" value="ECO:0007669"/>
    <property type="project" value="InterPro"/>
</dbReference>
<dbReference type="PANTHER" id="PTHR10412">
    <property type="entry name" value="MANNOSYL-OLIGOSACCHARIDE GLUCOSIDASE"/>
    <property type="match status" value="1"/>
</dbReference>
<dbReference type="AlphaFoldDB" id="A0A4Y1YK83"/>
<gene>
    <name evidence="2" type="ORF">Nstercoris_00680</name>
</gene>
<dbReference type="SUPFAM" id="SSF48208">
    <property type="entry name" value="Six-hairpin glycosidases"/>
    <property type="match status" value="1"/>
</dbReference>
<protein>
    <recommendedName>
        <fullName evidence="1">Mannosylglycerate hydrolase MGH1-like glycoside hydrolase domain-containing protein</fullName>
    </recommendedName>
</protein>
<dbReference type="InterPro" id="IPR004888">
    <property type="entry name" value="Glycoside_hydrolase_63"/>
</dbReference>
<dbReference type="PANTHER" id="PTHR10412:SF10">
    <property type="entry name" value="GLYCOSYL HYDROLASE FAMILY 63 C-TERMINAL DOMAIN-CONTAINING PROTEIN"/>
    <property type="match status" value="1"/>
</dbReference>
<feature type="domain" description="Mannosylglycerate hydrolase MGH1-like glycoside hydrolase" evidence="1">
    <location>
        <begin position="416"/>
        <end position="640"/>
    </location>
</feature>
<sequence length="899" mass="104497">MKEESKRLKQCDKNQSPWKKWGPYLSERQWGTVREDYSENGNAWNYFSHYQSGARAYRWGEDGLAGISDDRQLLCFALALWNGQDSVLKERLFGLTNPQGNHGEDVKEYYFYLDATPTHSYLKYLYKYPQTAYPYEDLVNTNGQRSRLESEYELLDTGIFDENRYFDIFVEYAQNTPEDIFIRIQVINRGSEAAPLRLLPTLWFRNTWSWESDTSKPHLQQAESRDNYQVIQTNHDKLGSYQLYCDDAPTLLFCENETNHWRLFRSNNTGPYTKDGINDYVVHSKTDAINPTNSGTKAAADYTLNIPSGATRSIRLRLCKANTAPISAVFTDFDRLIDKRKKEADHFYAELTANRLNKTQQAIFRQALAGLIWTKQYYEYDVKRWLDATHRTSARNIDWQHMHCHDIISMPDKWEYPWFAAWDSAFHTLPLAMIDPTFAKQQLSLFLENRYQHPDGQLPAYEWNFCDVNPPVHAWAVYVVYQICQDYHQQKDLSFLKSAFANLEHNYSWWESHREPDKNVYEGGFLGLDNIGVFDRSAALPTGGHLEQSDATAWMTLFSQNMLQIALELSLHDSTYEQRVLSYLNKFMATAAAMQDISDEHRDMWDDEDGFFYNVLRFPDGHSTRIKVRSFVGLLPLCAVTVVEKSTLDKLPQVAEYFDNLVKRRNYLTAHIFCPIKSGIEGRRLLAIVDEEKLRKILTKMLDEQEFLSPYGIRSLSKYHEQHPYEFHWNGQTFTADYQPGESTTGMFGGNSNWRGPVWLPVNILIIRALLTLYAYYGDNFKIEFPTRSGKQYNLFRVARMIATRLLRIFQPDEQDRRPVFGGAEKFQTDPHWRDHLLFYEYFHAEDGSGLGASHQTGWTGTMAALLSIFGSLEEEELAELGMQEIPAILAGNNKLPTC</sequence>